<gene>
    <name evidence="2" type="ORF">Tco_1079098</name>
</gene>
<keyword evidence="3" id="KW-1185">Reference proteome</keyword>
<dbReference type="Proteomes" id="UP001151760">
    <property type="component" value="Unassembled WGS sequence"/>
</dbReference>
<protein>
    <submittedName>
        <fullName evidence="2">Uncharacterized protein</fullName>
    </submittedName>
</protein>
<name>A0ABQ5HR66_9ASTR</name>
<evidence type="ECO:0000313" key="2">
    <source>
        <dbReference type="EMBL" id="GJT90253.1"/>
    </source>
</evidence>
<sequence>MQQQIERLQAQLGDLKGKCKDTSCVSDTPEPLSQKLENENVELEFQVLNYAKENEHLKTTYKNLFDSIQVSRAQTKTLTDSLQTQLQDSIYENAKLRAQLFDKVSEQKITTKGTSMNTQFAKQSILGKPPSSSKLKLYSVTPFPKSSVLPKVGESALSKPVTSNSVPTTSKLNVVKNEKVIALVMFRINPLKNSREDKFVPINKARISVRTNPIIVSQPHVIPKKDVNSNLNGSSSTGVDNTAKTRRPQPRSNTKNDRVPSASKSRCIKNKQVEVEEHHRNLMLSKNKKHMSSECNNVKLAIQNDKSEIMCAMCKQCLITANHDACVLNYVNGMNSRKMNSKENVSNTKDQKKKKPQVWKPKKVGSKEILASPNPRKPRIYLRWSPTGRMFDVKGKIIITSESEGDNACTSNPQEPTIKRFPNSTSFLGRLSKFVYGVSTRVVPSI</sequence>
<dbReference type="EMBL" id="BQNB010019904">
    <property type="protein sequence ID" value="GJT90253.1"/>
    <property type="molecule type" value="Genomic_DNA"/>
</dbReference>
<proteinExistence type="predicted"/>
<reference evidence="2" key="1">
    <citation type="journal article" date="2022" name="Int. J. Mol. Sci.">
        <title>Draft Genome of Tanacetum Coccineum: Genomic Comparison of Closely Related Tanacetum-Family Plants.</title>
        <authorList>
            <person name="Yamashiro T."/>
            <person name="Shiraishi A."/>
            <person name="Nakayama K."/>
            <person name="Satake H."/>
        </authorList>
    </citation>
    <scope>NUCLEOTIDE SEQUENCE</scope>
</reference>
<evidence type="ECO:0000256" key="1">
    <source>
        <dbReference type="SAM" id="MobiDB-lite"/>
    </source>
</evidence>
<feature type="compositionally biased region" description="Polar residues" evidence="1">
    <location>
        <begin position="337"/>
        <end position="348"/>
    </location>
</feature>
<feature type="compositionally biased region" description="Basic residues" evidence="1">
    <location>
        <begin position="351"/>
        <end position="364"/>
    </location>
</feature>
<feature type="compositionally biased region" description="Polar residues" evidence="1">
    <location>
        <begin position="228"/>
        <end position="242"/>
    </location>
</feature>
<feature type="region of interest" description="Disordered" evidence="1">
    <location>
        <begin position="337"/>
        <end position="372"/>
    </location>
</feature>
<feature type="region of interest" description="Disordered" evidence="1">
    <location>
        <begin position="220"/>
        <end position="270"/>
    </location>
</feature>
<reference evidence="2" key="2">
    <citation type="submission" date="2022-01" db="EMBL/GenBank/DDBJ databases">
        <authorList>
            <person name="Yamashiro T."/>
            <person name="Shiraishi A."/>
            <person name="Satake H."/>
            <person name="Nakayama K."/>
        </authorList>
    </citation>
    <scope>NUCLEOTIDE SEQUENCE</scope>
</reference>
<accession>A0ABQ5HR66</accession>
<evidence type="ECO:0000313" key="3">
    <source>
        <dbReference type="Proteomes" id="UP001151760"/>
    </source>
</evidence>
<comment type="caution">
    <text evidence="2">The sequence shown here is derived from an EMBL/GenBank/DDBJ whole genome shotgun (WGS) entry which is preliminary data.</text>
</comment>
<organism evidence="2 3">
    <name type="scientific">Tanacetum coccineum</name>
    <dbReference type="NCBI Taxonomy" id="301880"/>
    <lineage>
        <taxon>Eukaryota</taxon>
        <taxon>Viridiplantae</taxon>
        <taxon>Streptophyta</taxon>
        <taxon>Embryophyta</taxon>
        <taxon>Tracheophyta</taxon>
        <taxon>Spermatophyta</taxon>
        <taxon>Magnoliopsida</taxon>
        <taxon>eudicotyledons</taxon>
        <taxon>Gunneridae</taxon>
        <taxon>Pentapetalae</taxon>
        <taxon>asterids</taxon>
        <taxon>campanulids</taxon>
        <taxon>Asterales</taxon>
        <taxon>Asteraceae</taxon>
        <taxon>Asteroideae</taxon>
        <taxon>Anthemideae</taxon>
        <taxon>Anthemidinae</taxon>
        <taxon>Tanacetum</taxon>
    </lineage>
</organism>